<dbReference type="Proteomes" id="UP000644115">
    <property type="component" value="Unassembled WGS sequence"/>
</dbReference>
<keyword evidence="2" id="KW-1185">Reference proteome</keyword>
<evidence type="ECO:0000313" key="2">
    <source>
        <dbReference type="Proteomes" id="UP000644115"/>
    </source>
</evidence>
<proteinExistence type="predicted"/>
<accession>A0A923NEU1</accession>
<comment type="caution">
    <text evidence="1">The sequence shown here is derived from an EMBL/GenBank/DDBJ whole genome shotgun (WGS) entry which is preliminary data.</text>
</comment>
<reference evidence="1" key="1">
    <citation type="submission" date="2020-08" db="EMBL/GenBank/DDBJ databases">
        <authorList>
            <person name="Liu C."/>
            <person name="Sun Q."/>
        </authorList>
    </citation>
    <scope>NUCLEOTIDE SEQUENCE</scope>
    <source>
        <strain evidence="1">BX16</strain>
    </source>
</reference>
<sequence>MDEALIKEEIVNHSNDVYILADSSKFEQVFAVTFTKLKGKCIITDRFDNDLYRKHAIVKEVNK</sequence>
<organism evidence="1 2">
    <name type="scientific">Lentihominibacter faecis</name>
    <dbReference type="NCBI Taxonomy" id="2764712"/>
    <lineage>
        <taxon>Bacteria</taxon>
        <taxon>Bacillati</taxon>
        <taxon>Bacillota</taxon>
        <taxon>Clostridia</taxon>
        <taxon>Peptostreptococcales</taxon>
        <taxon>Anaerovoracaceae</taxon>
        <taxon>Lentihominibacter</taxon>
    </lineage>
</organism>
<dbReference type="AlphaFoldDB" id="A0A923NEU1"/>
<protein>
    <submittedName>
        <fullName evidence="1">DeoR family transcriptional regulator</fullName>
    </submittedName>
</protein>
<name>A0A923NEU1_9FIRM</name>
<dbReference type="EMBL" id="JACRWC010000095">
    <property type="protein sequence ID" value="MBC5999791.1"/>
    <property type="molecule type" value="Genomic_DNA"/>
</dbReference>
<evidence type="ECO:0000313" key="1">
    <source>
        <dbReference type="EMBL" id="MBC5999791.1"/>
    </source>
</evidence>
<gene>
    <name evidence="1" type="ORF">H8876_07235</name>
</gene>